<dbReference type="GO" id="GO:0030126">
    <property type="term" value="C:COPI vesicle coat"/>
    <property type="evidence" value="ECO:0007669"/>
    <property type="project" value="TreeGrafter"/>
</dbReference>
<dbReference type="PANTHER" id="PTHR19876">
    <property type="entry name" value="COATOMER"/>
    <property type="match status" value="1"/>
</dbReference>
<dbReference type="InterPro" id="IPR050844">
    <property type="entry name" value="Coatomer_complex_subunit"/>
</dbReference>
<comment type="caution">
    <text evidence="4">The sequence shown here is derived from an EMBL/GenBank/DDBJ whole genome shotgun (WGS) entry which is preliminary data.</text>
</comment>
<keyword evidence="1 3" id="KW-0853">WD repeat</keyword>
<dbReference type="GO" id="GO:0006888">
    <property type="term" value="P:endoplasmic reticulum to Golgi vesicle-mediated transport"/>
    <property type="evidence" value="ECO:0007669"/>
    <property type="project" value="TreeGrafter"/>
</dbReference>
<dbReference type="InterPro" id="IPR019775">
    <property type="entry name" value="WD40_repeat_CS"/>
</dbReference>
<evidence type="ECO:0000256" key="1">
    <source>
        <dbReference type="ARBA" id="ARBA00022574"/>
    </source>
</evidence>
<name>S7WA18_SPRLO</name>
<feature type="repeat" description="WD" evidence="3">
    <location>
        <begin position="93"/>
        <end position="134"/>
    </location>
</feature>
<dbReference type="Proteomes" id="UP000014978">
    <property type="component" value="Unassembled WGS sequence"/>
</dbReference>
<dbReference type="InterPro" id="IPR036322">
    <property type="entry name" value="WD40_repeat_dom_sf"/>
</dbReference>
<dbReference type="Pfam" id="PF00400">
    <property type="entry name" value="WD40"/>
    <property type="match status" value="4"/>
</dbReference>
<feature type="repeat" description="WD" evidence="3">
    <location>
        <begin position="51"/>
        <end position="92"/>
    </location>
</feature>
<dbReference type="GO" id="GO:0006891">
    <property type="term" value="P:intra-Golgi vesicle-mediated transport"/>
    <property type="evidence" value="ECO:0007669"/>
    <property type="project" value="TreeGrafter"/>
</dbReference>
<feature type="non-terminal residue" evidence="4">
    <location>
        <position position="581"/>
    </location>
</feature>
<dbReference type="InterPro" id="IPR001680">
    <property type="entry name" value="WD40_rpt"/>
</dbReference>
<dbReference type="InterPro" id="IPR020472">
    <property type="entry name" value="WD40_PAC1"/>
</dbReference>
<dbReference type="OrthoDB" id="10261470at2759"/>
<dbReference type="GO" id="GO:0006886">
    <property type="term" value="P:intracellular protein transport"/>
    <property type="evidence" value="ECO:0007669"/>
    <property type="project" value="TreeGrafter"/>
</dbReference>
<dbReference type="InterPro" id="IPR015943">
    <property type="entry name" value="WD40/YVTN_repeat-like_dom_sf"/>
</dbReference>
<dbReference type="VEuPathDB" id="MicrosporidiaDB:SLOPH_216"/>
<protein>
    <submittedName>
        <fullName evidence="4">Coatomer alpha subunit</fullName>
    </submittedName>
</protein>
<dbReference type="PROSITE" id="PS50294">
    <property type="entry name" value="WD_REPEATS_REGION"/>
    <property type="match status" value="4"/>
</dbReference>
<dbReference type="AlphaFoldDB" id="S7WA18"/>
<dbReference type="CDD" id="cd00200">
    <property type="entry name" value="WD40"/>
    <property type="match status" value="1"/>
</dbReference>
<organism evidence="4 5">
    <name type="scientific">Spraguea lophii (strain 42_110)</name>
    <name type="common">Microsporidian parasite</name>
    <dbReference type="NCBI Taxonomy" id="1358809"/>
    <lineage>
        <taxon>Eukaryota</taxon>
        <taxon>Fungi</taxon>
        <taxon>Fungi incertae sedis</taxon>
        <taxon>Microsporidia</taxon>
        <taxon>Spragueidae</taxon>
        <taxon>Spraguea</taxon>
    </lineage>
</organism>
<dbReference type="PRINTS" id="PR00320">
    <property type="entry name" value="GPROTEINBRPT"/>
</dbReference>
<proteinExistence type="predicted"/>
<dbReference type="PROSITE" id="PS50082">
    <property type="entry name" value="WD_REPEATS_2"/>
    <property type="match status" value="4"/>
</dbReference>
<evidence type="ECO:0000313" key="4">
    <source>
        <dbReference type="EMBL" id="EPR78612.1"/>
    </source>
</evidence>
<gene>
    <name evidence="4" type="ORF">SLOPH_216</name>
</gene>
<dbReference type="GO" id="GO:0006890">
    <property type="term" value="P:retrograde vesicle-mediated transport, Golgi to endoplasmic reticulum"/>
    <property type="evidence" value="ECO:0007669"/>
    <property type="project" value="TreeGrafter"/>
</dbReference>
<dbReference type="EMBL" id="ATCN01000667">
    <property type="protein sequence ID" value="EPR78612.1"/>
    <property type="molecule type" value="Genomic_DNA"/>
</dbReference>
<evidence type="ECO:0000313" key="5">
    <source>
        <dbReference type="Proteomes" id="UP000014978"/>
    </source>
</evidence>
<dbReference type="Gene3D" id="2.130.10.10">
    <property type="entry name" value="YVTN repeat-like/Quinoprotein amine dehydrogenase"/>
    <property type="match status" value="1"/>
</dbReference>
<dbReference type="HOGENOM" id="CLU_007565_1_0_1"/>
<feature type="repeat" description="WD" evidence="3">
    <location>
        <begin position="193"/>
        <end position="232"/>
    </location>
</feature>
<dbReference type="InParanoid" id="S7WA18"/>
<dbReference type="SMART" id="SM00320">
    <property type="entry name" value="WD40"/>
    <property type="match status" value="6"/>
</dbReference>
<feature type="repeat" description="WD" evidence="3">
    <location>
        <begin position="135"/>
        <end position="166"/>
    </location>
</feature>
<dbReference type="SUPFAM" id="SSF50978">
    <property type="entry name" value="WD40 repeat-like"/>
    <property type="match status" value="2"/>
</dbReference>
<sequence length="581" mass="67497">MQLKFIPYFEAETSRVKSIAFHRHKPVILLGFHSGLVQAWDYLLCKPVLNFVSHEGPVRSVIFHPNADIFATGGDDCKIRLWNYHTRKVMHVFKGHKDYIRDLDFHPNKPWLLSASDDQTIKIWDIQSYKLIATLSGHTNYVMSAKFFNVDYVVSGSLDETIRIWNCSALNKINKSKIPNILSINDVVSELTLDAHEKGINNITVFNDTFLSASDDKTVKMWEYYRGTVIHKETMSNHYKNVTYTYFNEDIIISVGEDGNIFIYDRETKSYTKHSVEERYWCIKNYKNLYVVGSDTGFEIFKLEENIPVFDFYKNILYYAKNNKLIKNDMKKEEEIININNSIESIQVLGNMILVQYNKVYEIYSNNQQILKDDGKALLLENSIIIKKGDKIIIKDLSGKEKGVLNNVSGRIVSGRNISKENNYFFVIDSKKITAYKRNKIEDSKIAGFTYEIEDIIVFNNIIAIIGKKDISFTDNNLNVLYTINEMVDITSCIIENSIFIYSTLKHIKYVICYDRNTENDNYSNISFCKGILNSIDKEIYLISKEDNKLYYFSEGVVKRMHIDLIEIDYKLAVLSKDEDT</sequence>
<evidence type="ECO:0000256" key="3">
    <source>
        <dbReference type="PROSITE-ProRule" id="PRU00221"/>
    </source>
</evidence>
<evidence type="ECO:0000256" key="2">
    <source>
        <dbReference type="ARBA" id="ARBA00022737"/>
    </source>
</evidence>
<reference evidence="5" key="1">
    <citation type="journal article" date="2013" name="PLoS Genet.">
        <title>The genome of Spraguea lophii and the basis of host-microsporidian interactions.</title>
        <authorList>
            <person name="Campbell S.E."/>
            <person name="Williams T.A."/>
            <person name="Yousuf A."/>
            <person name="Soanes D.M."/>
            <person name="Paszkiewicz K.H."/>
            <person name="Williams B.A.P."/>
        </authorList>
    </citation>
    <scope>NUCLEOTIDE SEQUENCE [LARGE SCALE GENOMIC DNA]</scope>
    <source>
        <strain evidence="5">42_110</strain>
    </source>
</reference>
<accession>S7WA18</accession>
<dbReference type="FunCoup" id="S7WA18">
    <property type="interactions" value="220"/>
</dbReference>
<dbReference type="STRING" id="1358809.S7WA18"/>
<dbReference type="PANTHER" id="PTHR19876:SF1">
    <property type="entry name" value="COATOMER SUBUNIT ALPHA"/>
    <property type="match status" value="1"/>
</dbReference>
<keyword evidence="2" id="KW-0677">Repeat</keyword>
<keyword evidence="5" id="KW-1185">Reference proteome</keyword>
<dbReference type="PROSITE" id="PS00678">
    <property type="entry name" value="WD_REPEATS_1"/>
    <property type="match status" value="1"/>
</dbReference>